<evidence type="ECO:0000313" key="2">
    <source>
        <dbReference type="EMBL" id="MCW7555680.1"/>
    </source>
</evidence>
<protein>
    <submittedName>
        <fullName evidence="2">ATP-binding protein</fullName>
    </submittedName>
</protein>
<dbReference type="GO" id="GO:0005524">
    <property type="term" value="F:ATP binding"/>
    <property type="evidence" value="ECO:0007669"/>
    <property type="project" value="UniProtKB-KW"/>
</dbReference>
<comment type="caution">
    <text evidence="2">The sequence shown here is derived from an EMBL/GenBank/DDBJ whole genome shotgun (WGS) entry which is preliminary data.</text>
</comment>
<dbReference type="Pfam" id="PF13476">
    <property type="entry name" value="AAA_23"/>
    <property type="match status" value="1"/>
</dbReference>
<organism evidence="2 3">
    <name type="scientific">Endozoicomonas gorgoniicola</name>
    <dbReference type="NCBI Taxonomy" id="1234144"/>
    <lineage>
        <taxon>Bacteria</taxon>
        <taxon>Pseudomonadati</taxon>
        <taxon>Pseudomonadota</taxon>
        <taxon>Gammaproteobacteria</taxon>
        <taxon>Oceanospirillales</taxon>
        <taxon>Endozoicomonadaceae</taxon>
        <taxon>Endozoicomonas</taxon>
    </lineage>
</organism>
<reference evidence="2 3" key="1">
    <citation type="submission" date="2022-10" db="EMBL/GenBank/DDBJ databases">
        <title>High-quality genome sequences of two octocoral-associated bacteria, Endozoicomonas euniceicola EF212 and Endozoicomonas gorgoniicola PS125.</title>
        <authorList>
            <person name="Chiou Y.-J."/>
            <person name="Chen Y.-H."/>
        </authorList>
    </citation>
    <scope>NUCLEOTIDE SEQUENCE [LARGE SCALE GENOMIC DNA]</scope>
    <source>
        <strain evidence="2 3">PS125</strain>
    </source>
</reference>
<sequence>MKIHELRPKNFRKFEDSVFRFNADSRVTVLIGDNATGKTAILDALSIMMGCYLQDFKTVTARHIRKNEIRLKRVALGGTITLEPQWKEGVAVACTASLDELIDSQSSTPGTLSWSKELNSRSGRNIRKNANNIAGFGGEASGRVEKGEPVLLPVLGYYGTGRLWHQKQDTTLSEPDSRTVGYRLSQVK</sequence>
<accession>A0ABT3N209</accession>
<evidence type="ECO:0000313" key="3">
    <source>
        <dbReference type="Proteomes" id="UP001209854"/>
    </source>
</evidence>
<dbReference type="EMBL" id="JAPFCC010000001">
    <property type="protein sequence ID" value="MCW7555680.1"/>
    <property type="molecule type" value="Genomic_DNA"/>
</dbReference>
<keyword evidence="2" id="KW-0067">ATP-binding</keyword>
<dbReference type="RefSeq" id="WP_262565436.1">
    <property type="nucleotide sequence ID" value="NZ_JAPFCC010000001.1"/>
</dbReference>
<keyword evidence="2" id="KW-0547">Nucleotide-binding</keyword>
<evidence type="ECO:0000259" key="1">
    <source>
        <dbReference type="Pfam" id="PF13476"/>
    </source>
</evidence>
<dbReference type="InterPro" id="IPR027417">
    <property type="entry name" value="P-loop_NTPase"/>
</dbReference>
<dbReference type="Gene3D" id="3.40.50.300">
    <property type="entry name" value="P-loop containing nucleotide triphosphate hydrolases"/>
    <property type="match status" value="1"/>
</dbReference>
<name>A0ABT3N209_9GAMM</name>
<keyword evidence="3" id="KW-1185">Reference proteome</keyword>
<dbReference type="Proteomes" id="UP001209854">
    <property type="component" value="Unassembled WGS sequence"/>
</dbReference>
<dbReference type="SUPFAM" id="SSF52540">
    <property type="entry name" value="P-loop containing nucleoside triphosphate hydrolases"/>
    <property type="match status" value="1"/>
</dbReference>
<feature type="domain" description="Rad50/SbcC-type AAA" evidence="1">
    <location>
        <begin position="6"/>
        <end position="133"/>
    </location>
</feature>
<gene>
    <name evidence="2" type="ORF">NX722_24240</name>
</gene>
<dbReference type="InterPro" id="IPR038729">
    <property type="entry name" value="Rad50/SbcC_AAA"/>
</dbReference>
<proteinExistence type="predicted"/>